<dbReference type="GO" id="GO:0003676">
    <property type="term" value="F:nucleic acid binding"/>
    <property type="evidence" value="ECO:0007669"/>
    <property type="project" value="InterPro"/>
</dbReference>
<gene>
    <name evidence="6" type="ORF">AKJ51_00095</name>
</gene>
<evidence type="ECO:0000256" key="4">
    <source>
        <dbReference type="SAM" id="MobiDB-lite"/>
    </source>
</evidence>
<dbReference type="SUPFAM" id="SSF52540">
    <property type="entry name" value="P-loop containing nucleoside triphosphate hydrolases"/>
    <property type="match status" value="1"/>
</dbReference>
<evidence type="ECO:0000256" key="2">
    <source>
        <dbReference type="ARBA" id="ARBA00022801"/>
    </source>
</evidence>
<evidence type="ECO:0000313" key="7">
    <source>
        <dbReference type="Proteomes" id="UP000070263"/>
    </source>
</evidence>
<keyword evidence="2" id="KW-0378">Hydrolase</keyword>
<dbReference type="Pfam" id="PF13307">
    <property type="entry name" value="Helicase_C_2"/>
    <property type="match status" value="1"/>
</dbReference>
<dbReference type="GO" id="GO:0005524">
    <property type="term" value="F:ATP binding"/>
    <property type="evidence" value="ECO:0007669"/>
    <property type="project" value="UniProtKB-KW"/>
</dbReference>
<dbReference type="AlphaFoldDB" id="A0A133VMR5"/>
<accession>A0A133VMR5</accession>
<organism evidence="6 7">
    <name type="scientific">candidate division MSBL1 archaeon SCGC-AAA382A20</name>
    <dbReference type="NCBI Taxonomy" id="1698280"/>
    <lineage>
        <taxon>Archaea</taxon>
        <taxon>Methanobacteriati</taxon>
        <taxon>Methanobacteriota</taxon>
        <taxon>candidate division MSBL1</taxon>
    </lineage>
</organism>
<proteinExistence type="predicted"/>
<dbReference type="InterPro" id="IPR027417">
    <property type="entry name" value="P-loop_NTPase"/>
</dbReference>
<keyword evidence="7" id="KW-1185">Reference proteome</keyword>
<evidence type="ECO:0000256" key="3">
    <source>
        <dbReference type="ARBA" id="ARBA00022840"/>
    </source>
</evidence>
<dbReference type="EMBL" id="LHYE01000001">
    <property type="protein sequence ID" value="KXB07748.1"/>
    <property type="molecule type" value="Genomic_DNA"/>
</dbReference>
<evidence type="ECO:0000259" key="5">
    <source>
        <dbReference type="PROSITE" id="PS51193"/>
    </source>
</evidence>
<dbReference type="GO" id="GO:0006139">
    <property type="term" value="P:nucleobase-containing compound metabolic process"/>
    <property type="evidence" value="ECO:0007669"/>
    <property type="project" value="InterPro"/>
</dbReference>
<keyword evidence="1" id="KW-0547">Nucleotide-binding</keyword>
<dbReference type="GO" id="GO:0016818">
    <property type="term" value="F:hydrolase activity, acting on acid anhydrides, in phosphorus-containing anhydrides"/>
    <property type="evidence" value="ECO:0007669"/>
    <property type="project" value="InterPro"/>
</dbReference>
<keyword evidence="3" id="KW-0067">ATP-binding</keyword>
<comment type="caution">
    <text evidence="6">The sequence shown here is derived from an EMBL/GenBank/DDBJ whole genome shotgun (WGS) entry which is preliminary data.</text>
</comment>
<dbReference type="InterPro" id="IPR014013">
    <property type="entry name" value="Helic_SF1/SF2_ATP-bd_DinG/Rad3"/>
</dbReference>
<dbReference type="InterPro" id="IPR006555">
    <property type="entry name" value="ATP-dep_Helicase_C"/>
</dbReference>
<feature type="domain" description="Helicase ATP-binding" evidence="5">
    <location>
        <begin position="102"/>
        <end position="373"/>
    </location>
</feature>
<dbReference type="PROSITE" id="PS51193">
    <property type="entry name" value="HELICASE_ATP_BIND_2"/>
    <property type="match status" value="1"/>
</dbReference>
<sequence length="641" mass="73566">MSELVEDLSEKTLERIDQLAENWNVDKEKLFEEFENIYESVSKRNDLDFSSEGERQNFTVEKLSVQVAVDRENFTSKSEDSTPSPERESGADLNLRLRDSGGSKLKPLSYSTGKDQAEVIEEVLEAFESSDIVFLKGVVGSGKSVIGIRTALEFGGGTVSVPTKVLSRQYRKDYERDKYFLTEDGEKAGISVLKGRRNFTCPYIEENYPESRYKSCQNRSLPCSRPLDKDESRLEALKECSYWGFIFPTSSPLKKRDEHVGSYRSLSGRHSLLLKKEGGCPYWGQFKSYLDADVNVMNSKKWEVESLIGRLPLTEVTVIDEADAWLDGLSSRISLTEERIGRLANTLREEGLGEEMEKVRTIWTDYKEGFEDAIPLAEDLAEVLEGIDLGSNLYWDLKRVLDFEDEVVSETEEEKITYYIPDPGPVLSKFRDKVGGKWLLMSATVQDKEVLNQIYGIDPVFVEGEGKFPGKLIQKKLGVEKTVNNRRWNNYSFRKRYGKVRDKILENAEKPCFVPVHATKYLPKNVKNLTEEDKKEIDGVTFSTKMDRGADLEEMESVVLLKYPFPNLGDPLLKATKKRLGEEKFWMYYHDMAEREFIQQIGRTVRSPEDQVEFWSPDGKCHKKLRESWKGEISKDRNNKG</sequence>
<protein>
    <recommendedName>
        <fullName evidence="5">Helicase ATP-binding domain-containing protein</fullName>
    </recommendedName>
</protein>
<name>A0A133VMR5_9EURY</name>
<dbReference type="GO" id="GO:0004386">
    <property type="term" value="F:helicase activity"/>
    <property type="evidence" value="ECO:0007669"/>
    <property type="project" value="InterPro"/>
</dbReference>
<evidence type="ECO:0000313" key="6">
    <source>
        <dbReference type="EMBL" id="KXB07748.1"/>
    </source>
</evidence>
<dbReference type="Proteomes" id="UP000070263">
    <property type="component" value="Unassembled WGS sequence"/>
</dbReference>
<evidence type="ECO:0000256" key="1">
    <source>
        <dbReference type="ARBA" id="ARBA00022741"/>
    </source>
</evidence>
<feature type="region of interest" description="Disordered" evidence="4">
    <location>
        <begin position="73"/>
        <end position="100"/>
    </location>
</feature>
<dbReference type="Gene3D" id="3.40.50.300">
    <property type="entry name" value="P-loop containing nucleotide triphosphate hydrolases"/>
    <property type="match status" value="2"/>
</dbReference>
<reference evidence="6 7" key="1">
    <citation type="journal article" date="2016" name="Sci. Rep.">
        <title>Metabolic traits of an uncultured archaeal lineage -MSBL1- from brine pools of the Red Sea.</title>
        <authorList>
            <person name="Mwirichia R."/>
            <person name="Alam I."/>
            <person name="Rashid M."/>
            <person name="Vinu M."/>
            <person name="Ba-Alawi W."/>
            <person name="Anthony Kamau A."/>
            <person name="Kamanda Ngugi D."/>
            <person name="Goker M."/>
            <person name="Klenk H.P."/>
            <person name="Bajic V."/>
            <person name="Stingl U."/>
        </authorList>
    </citation>
    <scope>NUCLEOTIDE SEQUENCE [LARGE SCALE GENOMIC DNA]</scope>
    <source>
        <strain evidence="6">SCGC-AAA382A20</strain>
    </source>
</reference>